<dbReference type="RefSeq" id="WP_259426184.1">
    <property type="nucleotide sequence ID" value="NZ_JANWTC010000001.1"/>
</dbReference>
<comment type="caution">
    <text evidence="2">The sequence shown here is derived from an EMBL/GenBank/DDBJ whole genome shotgun (WGS) entry which is preliminary data.</text>
</comment>
<reference evidence="2 3" key="1">
    <citation type="submission" date="2022-08" db="EMBL/GenBank/DDBJ databases">
        <title>YIM 101645 draft genome.</title>
        <authorList>
            <person name="Chen X."/>
        </authorList>
    </citation>
    <scope>NUCLEOTIDE SEQUENCE [LARGE SCALE GENOMIC DNA]</scope>
    <source>
        <strain evidence="2 3">YIM 101645</strain>
    </source>
</reference>
<dbReference type="Pfam" id="PF04213">
    <property type="entry name" value="HtaA"/>
    <property type="match status" value="1"/>
</dbReference>
<accession>A0ABT2FTK3</accession>
<organism evidence="2 3">
    <name type="scientific">Corynebacterium lemuris</name>
    <dbReference type="NCBI Taxonomy" id="1859292"/>
    <lineage>
        <taxon>Bacteria</taxon>
        <taxon>Bacillati</taxon>
        <taxon>Actinomycetota</taxon>
        <taxon>Actinomycetes</taxon>
        <taxon>Mycobacteriales</taxon>
        <taxon>Corynebacteriaceae</taxon>
        <taxon>Corynebacterium</taxon>
    </lineage>
</organism>
<keyword evidence="3" id="KW-1185">Reference proteome</keyword>
<dbReference type="InterPro" id="IPR007331">
    <property type="entry name" value="Htaa"/>
</dbReference>
<dbReference type="EMBL" id="JANWTC010000001">
    <property type="protein sequence ID" value="MCS5478145.1"/>
    <property type="molecule type" value="Genomic_DNA"/>
</dbReference>
<feature type="domain" description="Htaa" evidence="1">
    <location>
        <begin position="15"/>
        <end position="161"/>
    </location>
</feature>
<sequence>MTPETQLKETEINYASLEWGIKESFRSYFERLPDHSYNFTAGARRCSDGQIEFTADDRPGNDADTLAFKGSVHLTGHHGALSVRITSPHVSFRPDGTADLSAEVDEVDGQPVRMVIANLTRENPGEVRQPNLTFRAELAEEGQYLFMGNYYAGDALDPVSIWFVAS</sequence>
<evidence type="ECO:0000259" key="1">
    <source>
        <dbReference type="Pfam" id="PF04213"/>
    </source>
</evidence>
<evidence type="ECO:0000313" key="2">
    <source>
        <dbReference type="EMBL" id="MCS5478145.1"/>
    </source>
</evidence>
<gene>
    <name evidence="2" type="ORF">NYP18_00560</name>
</gene>
<proteinExistence type="predicted"/>
<dbReference type="Proteomes" id="UP001205965">
    <property type="component" value="Unassembled WGS sequence"/>
</dbReference>
<name>A0ABT2FTK3_9CORY</name>
<evidence type="ECO:0000313" key="3">
    <source>
        <dbReference type="Proteomes" id="UP001205965"/>
    </source>
</evidence>
<protein>
    <submittedName>
        <fullName evidence="2">HtaA domain-containing protein</fullName>
    </submittedName>
</protein>